<proteinExistence type="predicted"/>
<dbReference type="EMBL" id="CM001889">
    <property type="protein sequence ID" value="EOY52188.1"/>
    <property type="molecule type" value="Genomic_DNA"/>
</dbReference>
<accession>A0A7U9HFW9</accession>
<sequence>MVVGARGAAVVRIARRKPSIRGSGIGRFEIRRDLLSDMEEQCSKT</sequence>
<dbReference type="AlphaFoldDB" id="A0A7U9HFW9"/>
<evidence type="ECO:0000313" key="2">
    <source>
        <dbReference type="Proteomes" id="UP000014062"/>
    </source>
</evidence>
<dbReference type="Proteomes" id="UP000014062">
    <property type="component" value="Chromosome"/>
</dbReference>
<evidence type="ECO:0000313" key="1">
    <source>
        <dbReference type="EMBL" id="EOY52188.1"/>
    </source>
</evidence>
<name>A0A7U9HFW9_STRLI</name>
<organism evidence="1 2">
    <name type="scientific">Streptomyces lividans 1326</name>
    <dbReference type="NCBI Taxonomy" id="1200984"/>
    <lineage>
        <taxon>Bacteria</taxon>
        <taxon>Bacillati</taxon>
        <taxon>Actinomycetota</taxon>
        <taxon>Actinomycetes</taxon>
        <taxon>Kitasatosporales</taxon>
        <taxon>Streptomycetaceae</taxon>
        <taxon>Streptomyces</taxon>
    </lineage>
</organism>
<protein>
    <submittedName>
        <fullName evidence="1">Uncharacterized protein</fullName>
    </submittedName>
</protein>
<reference evidence="2" key="1">
    <citation type="journal article" date="2013" name="Genome Biol. Evol.">
        <title>The genome sequence of Streptomyces lividans 66 reveals a novel tRNA-dependent peptide biosynthetic system within a metal-related genomic island.</title>
        <authorList>
            <person name="Cruz-Morales P."/>
            <person name="Vijgenboom E."/>
            <person name="Iruegas-Bocardo F."/>
            <person name="Girard G."/>
            <person name="Yanez-Guerra L.A."/>
            <person name="Ramos-Aboites H.E."/>
            <person name="Pernodet J.L."/>
            <person name="Anne J."/>
            <person name="van Wezel G.P."/>
            <person name="Barona-Gomez F."/>
        </authorList>
    </citation>
    <scope>NUCLEOTIDE SEQUENCE [LARGE SCALE GENOMIC DNA]</scope>
    <source>
        <strain evidence="2">1326</strain>
    </source>
</reference>
<gene>
    <name evidence="1" type="ORF">SLI_7484</name>
</gene>